<sequence length="77" mass="8844">MDDGNILDGRQQDNIHDNHIHGHTEDNNDDNMGALIHHSFLSYSLQYRVCITIGKEPICKKNGRFAKLAHFPVQFIK</sequence>
<dbReference type="Proteomes" id="UP000051888">
    <property type="component" value="Unassembled WGS sequence"/>
</dbReference>
<gene>
    <name evidence="2" type="ORF">AN964_13040</name>
</gene>
<feature type="compositionally biased region" description="Basic and acidic residues" evidence="1">
    <location>
        <begin position="10"/>
        <end position="26"/>
    </location>
</feature>
<reference evidence="2 3" key="1">
    <citation type="submission" date="2015-09" db="EMBL/GenBank/DDBJ databases">
        <title>Genome sequencing project for genomic taxonomy and phylogenomics of Bacillus-like bacteria.</title>
        <authorList>
            <person name="Liu B."/>
            <person name="Wang J."/>
            <person name="Zhu Y."/>
            <person name="Liu G."/>
            <person name="Chen Q."/>
            <person name="Chen Z."/>
            <person name="Lan J."/>
            <person name="Che J."/>
            <person name="Ge C."/>
            <person name="Shi H."/>
            <person name="Pan Z."/>
            <person name="Liu X."/>
        </authorList>
    </citation>
    <scope>NUCLEOTIDE SEQUENCE [LARGE SCALE GENOMIC DNA]</scope>
    <source>
        <strain evidence="2 3">LMG 18435</strain>
    </source>
</reference>
<keyword evidence="3" id="KW-1185">Reference proteome</keyword>
<accession>A0A0Q3WYD9</accession>
<comment type="caution">
    <text evidence="2">The sequence shown here is derived from an EMBL/GenBank/DDBJ whole genome shotgun (WGS) entry which is preliminary data.</text>
</comment>
<protein>
    <submittedName>
        <fullName evidence="2">Uncharacterized protein</fullName>
    </submittedName>
</protein>
<evidence type="ECO:0000313" key="3">
    <source>
        <dbReference type="Proteomes" id="UP000051888"/>
    </source>
</evidence>
<proteinExistence type="predicted"/>
<dbReference type="STRING" id="157838.AN964_13040"/>
<dbReference type="EMBL" id="LJJC01000004">
    <property type="protein sequence ID" value="KQL54325.1"/>
    <property type="molecule type" value="Genomic_DNA"/>
</dbReference>
<dbReference type="PATRIC" id="fig|157838.3.peg.2895"/>
<dbReference type="AlphaFoldDB" id="A0A0Q3WYD9"/>
<organism evidence="2 3">
    <name type="scientific">Heyndrickxia shackletonii</name>
    <dbReference type="NCBI Taxonomy" id="157838"/>
    <lineage>
        <taxon>Bacteria</taxon>
        <taxon>Bacillati</taxon>
        <taxon>Bacillota</taxon>
        <taxon>Bacilli</taxon>
        <taxon>Bacillales</taxon>
        <taxon>Bacillaceae</taxon>
        <taxon>Heyndrickxia</taxon>
    </lineage>
</organism>
<evidence type="ECO:0000313" key="2">
    <source>
        <dbReference type="EMBL" id="KQL54325.1"/>
    </source>
</evidence>
<name>A0A0Q3WYD9_9BACI</name>
<evidence type="ECO:0000256" key="1">
    <source>
        <dbReference type="SAM" id="MobiDB-lite"/>
    </source>
</evidence>
<feature type="region of interest" description="Disordered" evidence="1">
    <location>
        <begin position="1"/>
        <end position="28"/>
    </location>
</feature>